<name>A0A1T4MSX4_9SPIR</name>
<dbReference type="Gene3D" id="3.30.70.120">
    <property type="match status" value="1"/>
</dbReference>
<gene>
    <name evidence="1" type="ORF">SAMN02745152_00983</name>
</gene>
<dbReference type="NCBIfam" id="NF045581">
    <property type="entry name" value="PG0541_fam"/>
    <property type="match status" value="1"/>
</dbReference>
<keyword evidence="2" id="KW-1185">Reference proteome</keyword>
<dbReference type="EMBL" id="FUXC01000004">
    <property type="protein sequence ID" value="SJZ69855.1"/>
    <property type="molecule type" value="Genomic_DNA"/>
</dbReference>
<proteinExistence type="predicted"/>
<reference evidence="1 2" key="1">
    <citation type="submission" date="2017-02" db="EMBL/GenBank/DDBJ databases">
        <authorList>
            <person name="Peterson S.W."/>
        </authorList>
    </citation>
    <scope>NUCLEOTIDE SEQUENCE [LARGE SCALE GENOMIC DNA]</scope>
    <source>
        <strain evidence="1 2">ATCC BAA-909</strain>
    </source>
</reference>
<dbReference type="STRING" id="225004.SAMN02745152_00983"/>
<dbReference type="InterPro" id="IPR015867">
    <property type="entry name" value="N-reg_PII/ATP_PRibTrfase_C"/>
</dbReference>
<evidence type="ECO:0000313" key="1">
    <source>
        <dbReference type="EMBL" id="SJZ69855.1"/>
    </source>
</evidence>
<sequence length="94" mass="10539">MIRCEIIANQSVQEEITVLLEEKVPDIQYTIVPLVTGRGKNSYKLGNSTWPETNFLLISYIDDKDLSMVKAVVSAVKQKFTGEGIELFCVKSLT</sequence>
<accession>A0A1T4MSX4</accession>
<evidence type="ECO:0000313" key="2">
    <source>
        <dbReference type="Proteomes" id="UP000190395"/>
    </source>
</evidence>
<dbReference type="AlphaFoldDB" id="A0A1T4MSX4"/>
<protein>
    <recommendedName>
        <fullName evidence="3">Nitrogen regulatory protein P-II family</fullName>
    </recommendedName>
</protein>
<dbReference type="OrthoDB" id="350733at2"/>
<dbReference type="RefSeq" id="WP_078930727.1">
    <property type="nucleotide sequence ID" value="NZ_CAMCOW010000052.1"/>
</dbReference>
<organism evidence="1 2">
    <name type="scientific">Treponema berlinense</name>
    <dbReference type="NCBI Taxonomy" id="225004"/>
    <lineage>
        <taxon>Bacteria</taxon>
        <taxon>Pseudomonadati</taxon>
        <taxon>Spirochaetota</taxon>
        <taxon>Spirochaetia</taxon>
        <taxon>Spirochaetales</taxon>
        <taxon>Treponemataceae</taxon>
        <taxon>Treponema</taxon>
    </lineage>
</organism>
<dbReference type="Proteomes" id="UP000190395">
    <property type="component" value="Unassembled WGS sequence"/>
</dbReference>
<evidence type="ECO:0008006" key="3">
    <source>
        <dbReference type="Google" id="ProtNLM"/>
    </source>
</evidence>
<dbReference type="GeneID" id="303367236"/>